<dbReference type="VEuPathDB" id="FungiDB:TSTA_077880"/>
<organism evidence="3 4">
    <name type="scientific">Talaromyces stipitatus (strain ATCC 10500 / CBS 375.48 / QM 6759 / NRRL 1006)</name>
    <name type="common">Penicillium stipitatum</name>
    <dbReference type="NCBI Taxonomy" id="441959"/>
    <lineage>
        <taxon>Eukaryota</taxon>
        <taxon>Fungi</taxon>
        <taxon>Dikarya</taxon>
        <taxon>Ascomycota</taxon>
        <taxon>Pezizomycotina</taxon>
        <taxon>Eurotiomycetes</taxon>
        <taxon>Eurotiomycetidae</taxon>
        <taxon>Eurotiales</taxon>
        <taxon>Trichocomaceae</taxon>
        <taxon>Talaromyces</taxon>
        <taxon>Talaromyces sect. Talaromyces</taxon>
    </lineage>
</organism>
<dbReference type="STRING" id="441959.B8LWN0"/>
<proteinExistence type="predicted"/>
<dbReference type="RefSeq" id="XP_002341814.1">
    <property type="nucleotide sequence ID" value="XM_002341773.1"/>
</dbReference>
<dbReference type="Pfam" id="PF05729">
    <property type="entry name" value="NACHT"/>
    <property type="match status" value="1"/>
</dbReference>
<protein>
    <recommendedName>
        <fullName evidence="2">NACHT domain-containing protein</fullName>
    </recommendedName>
</protein>
<dbReference type="InterPro" id="IPR056251">
    <property type="entry name" value="Arm_rpt_dom"/>
</dbReference>
<dbReference type="InParanoid" id="B8LWN0"/>
<evidence type="ECO:0000259" key="2">
    <source>
        <dbReference type="PROSITE" id="PS50837"/>
    </source>
</evidence>
<sequence length="1676" mass="190999">MSSKGTPPTDIPHLIQRLETALLDKSERQTLQALCRAVVQQLDPNSLYKCAWEAAQLSEFLSDETYIQLLRSFTNCIASGTHDHTSPDPEILRLETAISYNDKQQQYDLIRAISATLDAMVDAGVSGLSREGLHTPLLTTLEGLSNDLELHLAQAASYAAQALRAVPDDDSPGDAIARGFLRSVNVAMMITGGVLSKDPQKLCEAALEVIKAGSDFKQYAWNQVKAHTGKSWYMALRITDVLIRNQALDELEAYVSSVSCRIEKSFLCGIYAQLEGYRQTFPEQRCQHVYDSLPTSDKPRVLAWIKFSTTKSTQVQQTPTDSGKGAGHLRLIGREGKKYEWKFTASLIERRPRYQTDIITSQDLLTMACKSSPEVLRYYAMQALKQHYFGNDLLQIKRLSGDTLPMEQCYINLSVVSGPENKDITLREIFEPREQNGHAEKIRPRQVFIEGQAGVGKTTLCKKMTYDFFYNGLWSDQFDWLFWIPLRNLKEHPSTAFNLKGVFAYQFFSDQVDQHRDLLAEYLWKEVDNPTDRSRVLFVLDGLDEITHYWGDDTVMQRMFRRLLQGPHAVIVTTRPYGTNIAEISKFDFRLRAVGFKLEQIESYVKSAEITPERKTAEQILSFIKSHSGIENVMRIPIQLDALCYTWSDSSQDGNDTFQTMTAVYEAIVVSLLRKDAVKLGRVANHSSVDEMSAAEIHGLMAEEINLLEGLAFQGIYNGLIEFNKSTRSHIHKFLKDNGNAIPQAHNSVLRSLSFLRSSNEGAEEDKQGFHFIHLTYQEYFAACYFVKHWFKGTEIPCIKLQNRNVVDTCGFFPSTILDRQKYSIRYNMIWRYVAGLLHTRSSGKPQPLIKFFEQLDAETQDLLGPTHQRLIGQCLSELPMATLPSEFSIFRAKIERKLSWWLVFECDTRAKSVLTGGLEYPEYMVYRVFKHAPLDRKMHILSGLNERSRNSHGLMQLARLWVTKGHVDGQDLEDVAFKLIARNDWESKRKALDIVHDYILEPMSITEFRLYLDAAAALDLGMGSPPKGFQDKLVEWLQHENAEWVLAVSSFLSFSRLTLPPGTVHTLILWLLHKDPWVKEYRAITMDPQPTVVSRVFDAFLTSLKERSVSSHLLAAAGSSIIRRDPGILSVLNRMSKDNPSGDVQQVIESHPLFEEAMTLLFIRNYVKESLRNQPELPSEMQEFLVNQLDNENTVVKQSAADVLENLSNLSLSSLQSLGDKMKAISDPLVLRSLILCFAHYRNLPQNIIQGLVDVLIGQDTDLAEQAEKALSKAVLPRVTLADLVKTLSLDHRRHYAERILMSQSPLPSDILQEIWRRFHDSAWLIIMSQPVLPPEMIDALVNIVEDEDRAINVRCQAILAIKNQSISHSGVFNAMLTGIGDKSPYINEAAAKTLSKYSDLPSTALDALTNCLRECDYAPTRKWAIEALRKQHSTLPSDAIDGLIKCLDDEYLRGTALMTLWEHSDSVSRARALKIPVSFLCHEDKHVRSWAAEMLGQISSLPPETLIALLDCIDDTYFYVRWRVEEALKNQSTFPPDILHRVTLRFSADNEEKSKTALSLLHKREEFYLWLPKMNWHQFRCFYQTAVSWSFQNTFVVVLKHKSIFIALPDMQKEIPITNMCDRLKLRVYFALAQLLILHGRSQWVTELVKSKEKLIFVVFVLPIIITITAFIWF</sequence>
<evidence type="ECO:0000313" key="4">
    <source>
        <dbReference type="Proteomes" id="UP000001745"/>
    </source>
</evidence>
<feature type="domain" description="NACHT" evidence="2">
    <location>
        <begin position="445"/>
        <end position="576"/>
    </location>
</feature>
<dbReference type="InterPro" id="IPR016024">
    <property type="entry name" value="ARM-type_fold"/>
</dbReference>
<keyword evidence="1" id="KW-0812">Transmembrane</keyword>
<dbReference type="GeneID" id="8102387"/>
<keyword evidence="1" id="KW-1133">Transmembrane helix</keyword>
<name>B8LWN0_TALSN</name>
<keyword evidence="4" id="KW-1185">Reference proteome</keyword>
<dbReference type="PROSITE" id="PS50837">
    <property type="entry name" value="NACHT"/>
    <property type="match status" value="1"/>
</dbReference>
<dbReference type="InterPro" id="IPR011989">
    <property type="entry name" value="ARM-like"/>
</dbReference>
<dbReference type="InterPro" id="IPR055496">
    <property type="entry name" value="DUF7068"/>
</dbReference>
<dbReference type="Pfam" id="PF23238">
    <property type="entry name" value="DUF7068"/>
    <property type="match status" value="1"/>
</dbReference>
<keyword evidence="1" id="KW-0472">Membrane</keyword>
<dbReference type="EMBL" id="EQ962652">
    <property type="protein sequence ID" value="EED24427.1"/>
    <property type="molecule type" value="Genomic_DNA"/>
</dbReference>
<dbReference type="Pfam" id="PF13646">
    <property type="entry name" value="HEAT_2"/>
    <property type="match status" value="2"/>
</dbReference>
<dbReference type="SUPFAM" id="SSF48371">
    <property type="entry name" value="ARM repeat"/>
    <property type="match status" value="1"/>
</dbReference>
<evidence type="ECO:0000313" key="3">
    <source>
        <dbReference type="EMBL" id="EED24427.1"/>
    </source>
</evidence>
<dbReference type="PANTHER" id="PTHR46312">
    <property type="entry name" value="NACHT DOMAIN-CONTAINING PROTEIN"/>
    <property type="match status" value="1"/>
</dbReference>
<dbReference type="Pfam" id="PF23948">
    <property type="entry name" value="ARM_5"/>
    <property type="match status" value="1"/>
</dbReference>
<dbReference type="PANTHER" id="PTHR46312:SF2">
    <property type="entry name" value="NUCLEOTIDE-BINDING OLIGOMERIZATION DOMAIN-CONTAINING PROTEIN 2-LIKE"/>
    <property type="match status" value="1"/>
</dbReference>
<reference evidence="4" key="1">
    <citation type="journal article" date="2015" name="Genome Announc.">
        <title>Genome sequence of the AIDS-associated pathogen Penicillium marneffei (ATCC18224) and its near taxonomic relative Talaromyces stipitatus (ATCC10500).</title>
        <authorList>
            <person name="Nierman W.C."/>
            <person name="Fedorova-Abrams N.D."/>
            <person name="Andrianopoulos A."/>
        </authorList>
    </citation>
    <scope>NUCLEOTIDE SEQUENCE [LARGE SCALE GENOMIC DNA]</scope>
    <source>
        <strain evidence="4">ATCC 10500 / CBS 375.48 / QM 6759 / NRRL 1006</strain>
    </source>
</reference>
<dbReference type="Gene3D" id="1.25.10.10">
    <property type="entry name" value="Leucine-rich Repeat Variant"/>
    <property type="match status" value="2"/>
</dbReference>
<gene>
    <name evidence="3" type="ORF">TSTA_077880</name>
</gene>
<evidence type="ECO:0000256" key="1">
    <source>
        <dbReference type="SAM" id="Phobius"/>
    </source>
</evidence>
<dbReference type="InterPro" id="IPR007111">
    <property type="entry name" value="NACHT_NTPase"/>
</dbReference>
<dbReference type="Gene3D" id="3.40.50.300">
    <property type="entry name" value="P-loop containing nucleotide triphosphate hydrolases"/>
    <property type="match status" value="1"/>
</dbReference>
<dbReference type="InterPro" id="IPR027417">
    <property type="entry name" value="P-loop_NTPase"/>
</dbReference>
<feature type="transmembrane region" description="Helical" evidence="1">
    <location>
        <begin position="1657"/>
        <end position="1675"/>
    </location>
</feature>
<dbReference type="eggNOG" id="KOG2029">
    <property type="taxonomic scope" value="Eukaryota"/>
</dbReference>
<dbReference type="HOGENOM" id="CLU_003781_1_0_1"/>
<dbReference type="OrthoDB" id="427518at2759"/>
<dbReference type="Proteomes" id="UP000001745">
    <property type="component" value="Unassembled WGS sequence"/>
</dbReference>
<dbReference type="PhylomeDB" id="B8LWN0"/>
<dbReference type="SUPFAM" id="SSF52540">
    <property type="entry name" value="P-loop containing nucleoside triphosphate hydrolases"/>
    <property type="match status" value="1"/>
</dbReference>
<accession>B8LWN0</accession>